<dbReference type="PANTHER" id="PTHR43123">
    <property type="entry name" value="POLYSACCHARIDE DEACETYLASE-RELATED"/>
    <property type="match status" value="1"/>
</dbReference>
<dbReference type="Pfam" id="PF01522">
    <property type="entry name" value="Polysacc_deac_1"/>
    <property type="match status" value="1"/>
</dbReference>
<dbReference type="PROSITE" id="PS51677">
    <property type="entry name" value="NODB"/>
    <property type="match status" value="1"/>
</dbReference>
<dbReference type="AlphaFoldDB" id="A0A261SQX6"/>
<reference evidence="3" key="1">
    <citation type="submission" date="2017-05" db="EMBL/GenBank/DDBJ databases">
        <title>Complete and WGS of Bordetella genogroups.</title>
        <authorList>
            <person name="Spilker T."/>
            <person name="Lipuma J."/>
        </authorList>
    </citation>
    <scope>NUCLEOTIDE SEQUENCE [LARGE SCALE GENOMIC DNA]</scope>
    <source>
        <strain evidence="3">AU16122</strain>
    </source>
</reference>
<dbReference type="SUPFAM" id="SSF88713">
    <property type="entry name" value="Glycoside hydrolase/deacetylase"/>
    <property type="match status" value="1"/>
</dbReference>
<name>A0A261SQX6_9BORD</name>
<dbReference type="Proteomes" id="UP000216020">
    <property type="component" value="Unassembled WGS sequence"/>
</dbReference>
<dbReference type="InterPro" id="IPR002509">
    <property type="entry name" value="NODB_dom"/>
</dbReference>
<dbReference type="GO" id="GO:0016810">
    <property type="term" value="F:hydrolase activity, acting on carbon-nitrogen (but not peptide) bonds"/>
    <property type="evidence" value="ECO:0007669"/>
    <property type="project" value="InterPro"/>
</dbReference>
<sequence>MERDLHGYGNAPPAVRFPHGAALAVSLVVNFEEGAEWSVADGDAAGERMAEIHSVIPAGQWDQGTEQQFAYGMRAGVWRVLRALEKHRRHVTFYMCGRAVERSPHIARAIVAAGHEAACHGWRWQPHAGYASREAERADLLRCLDAMERATGQRPRGFFCRGSESRWTRGLLRELGFAYTSNGLDDDLPYWDRDAAGHGGEPLLVIPYAFDTNDMKFFHPNGFVRAGDMVDYVRDAIEVLLEEGRAGAPKLLNIGMHLRIVGRPGRFLALQRILEILDGYGDRIWMPRRIDLAGFWRERFPSHP</sequence>
<dbReference type="EMBL" id="NEVM01000001">
    <property type="protein sequence ID" value="OZI38693.1"/>
    <property type="molecule type" value="Genomic_DNA"/>
</dbReference>
<dbReference type="OrthoDB" id="9787041at2"/>
<evidence type="ECO:0000259" key="1">
    <source>
        <dbReference type="PROSITE" id="PS51677"/>
    </source>
</evidence>
<dbReference type="PANTHER" id="PTHR43123:SF4">
    <property type="entry name" value="POLYSACCHARIDE DEACETYLASE"/>
    <property type="match status" value="1"/>
</dbReference>
<organism evidence="2 3">
    <name type="scientific">Bordetella genomosp. 10</name>
    <dbReference type="NCBI Taxonomy" id="1416804"/>
    <lineage>
        <taxon>Bacteria</taxon>
        <taxon>Pseudomonadati</taxon>
        <taxon>Pseudomonadota</taxon>
        <taxon>Betaproteobacteria</taxon>
        <taxon>Burkholderiales</taxon>
        <taxon>Alcaligenaceae</taxon>
        <taxon>Bordetella</taxon>
    </lineage>
</organism>
<evidence type="ECO:0000313" key="2">
    <source>
        <dbReference type="EMBL" id="OZI38693.1"/>
    </source>
</evidence>
<gene>
    <name evidence="2" type="ORF">CAL29_08025</name>
</gene>
<protein>
    <submittedName>
        <fullName evidence="2">Polysaccharide deacetylase</fullName>
    </submittedName>
</protein>
<dbReference type="InterPro" id="IPR011330">
    <property type="entry name" value="Glyco_hydro/deAcase_b/a-brl"/>
</dbReference>
<accession>A0A261SQX6</accession>
<dbReference type="Gene3D" id="3.20.20.370">
    <property type="entry name" value="Glycoside hydrolase/deacetylase"/>
    <property type="match status" value="1"/>
</dbReference>
<keyword evidence="3" id="KW-1185">Reference proteome</keyword>
<dbReference type="GO" id="GO:0005975">
    <property type="term" value="P:carbohydrate metabolic process"/>
    <property type="evidence" value="ECO:0007669"/>
    <property type="project" value="InterPro"/>
</dbReference>
<feature type="domain" description="NodB homology" evidence="1">
    <location>
        <begin position="63"/>
        <end position="285"/>
    </location>
</feature>
<comment type="caution">
    <text evidence="2">The sequence shown here is derived from an EMBL/GenBank/DDBJ whole genome shotgun (WGS) entry which is preliminary data.</text>
</comment>
<evidence type="ECO:0000313" key="3">
    <source>
        <dbReference type="Proteomes" id="UP000216020"/>
    </source>
</evidence>
<proteinExistence type="predicted"/>